<dbReference type="InterPro" id="IPR025555">
    <property type="entry name" value="YppG"/>
</dbReference>
<gene>
    <name evidence="1" type="ORF">EM808_07995</name>
</gene>
<proteinExistence type="predicted"/>
<dbReference type="Proteomes" id="UP000288024">
    <property type="component" value="Unassembled WGS sequence"/>
</dbReference>
<dbReference type="Pfam" id="PF14179">
    <property type="entry name" value="YppG"/>
    <property type="match status" value="1"/>
</dbReference>
<evidence type="ECO:0000313" key="1">
    <source>
        <dbReference type="EMBL" id="RVT65432.1"/>
    </source>
</evidence>
<dbReference type="AlphaFoldDB" id="A0A437KEK7"/>
<evidence type="ECO:0008006" key="3">
    <source>
        <dbReference type="Google" id="ProtNLM"/>
    </source>
</evidence>
<protein>
    <recommendedName>
        <fullName evidence="3">YppG-like protein</fullName>
    </recommendedName>
</protein>
<organism evidence="1 2">
    <name type="scientific">Niallia taxi</name>
    <dbReference type="NCBI Taxonomy" id="2499688"/>
    <lineage>
        <taxon>Bacteria</taxon>
        <taxon>Bacillati</taxon>
        <taxon>Bacillota</taxon>
        <taxon>Bacilli</taxon>
        <taxon>Bacillales</taxon>
        <taxon>Bacillaceae</taxon>
        <taxon>Niallia</taxon>
    </lineage>
</organism>
<name>A0A437KEK7_9BACI</name>
<dbReference type="EMBL" id="RZTZ01000002">
    <property type="protein sequence ID" value="RVT65432.1"/>
    <property type="molecule type" value="Genomic_DNA"/>
</dbReference>
<reference evidence="1 2" key="1">
    <citation type="submission" date="2019-01" db="EMBL/GenBank/DDBJ databases">
        <title>Bacillus sp. M5HDSG1-1, whole genome shotgun sequence.</title>
        <authorList>
            <person name="Tuo L."/>
        </authorList>
    </citation>
    <scope>NUCLEOTIDE SEQUENCE [LARGE SCALE GENOMIC DNA]</scope>
    <source>
        <strain evidence="1 2">M5HDSG1-1</strain>
    </source>
</reference>
<comment type="caution">
    <text evidence="1">The sequence shown here is derived from an EMBL/GenBank/DDBJ whole genome shotgun (WGS) entry which is preliminary data.</text>
</comment>
<sequence length="231" mass="27227">MFLAMMVLLYLAKEALFFLMLLQYQVGTIGHIFHKIKREYEQEGFSMNQNINMHAPYYEHAYMNGHASYPQNIHFQQHGRAFNPYMNMNQGWNGMMNQNHAAQMYGNENNQPYYQQQQAYSGYEQNQHYFHPQNAYKPNNQNVFQNPLQQQEEVYQHQPMMQNMQQQYMNPYPKQSFIPKKQGNMKGLMNSFKTQDGTFDFNKMLDTAGMMMNAMNQVTGVVKGVGGIFKV</sequence>
<accession>A0A437KEK7</accession>
<evidence type="ECO:0000313" key="2">
    <source>
        <dbReference type="Proteomes" id="UP000288024"/>
    </source>
</evidence>
<keyword evidence="2" id="KW-1185">Reference proteome</keyword>